<dbReference type="Pfam" id="PF00534">
    <property type="entry name" value="Glycos_transf_1"/>
    <property type="match status" value="1"/>
</dbReference>
<organism evidence="5 6">
    <name type="scientific">Phytohabitans aurantiacus</name>
    <dbReference type="NCBI Taxonomy" id="3016789"/>
    <lineage>
        <taxon>Bacteria</taxon>
        <taxon>Bacillati</taxon>
        <taxon>Actinomycetota</taxon>
        <taxon>Actinomycetes</taxon>
        <taxon>Micromonosporales</taxon>
        <taxon>Micromonosporaceae</taxon>
    </lineage>
</organism>
<dbReference type="EMBL" id="BSDI01000024">
    <property type="protein sequence ID" value="GLH99474.1"/>
    <property type="molecule type" value="Genomic_DNA"/>
</dbReference>
<accession>A0ABQ5QYH0</accession>
<dbReference type="Proteomes" id="UP001144280">
    <property type="component" value="Unassembled WGS sequence"/>
</dbReference>
<dbReference type="GO" id="GO:0016740">
    <property type="term" value="F:transferase activity"/>
    <property type="evidence" value="ECO:0007669"/>
    <property type="project" value="UniProtKB-KW"/>
</dbReference>
<evidence type="ECO:0000259" key="3">
    <source>
        <dbReference type="Pfam" id="PF00534"/>
    </source>
</evidence>
<evidence type="ECO:0000313" key="6">
    <source>
        <dbReference type="Proteomes" id="UP001144280"/>
    </source>
</evidence>
<sequence>MSRVYAILPGGVDDLAAPSGGNRYDRRVCAGLAAAGWRVTELPVEGGWPSPSPEEKARLAGALAAIPDGAPVLVDGLVACGVPDVVEPAVRRLPLAVLVHLPLADETGLRADAAARLDALERRALRAATAVIATSDWTAARLVEHHGLAPDRVHAAAPGVDPAPLAVPSDSGGRLLCVAAVTPRKAQDVLVEALGTLSDTRWSCTFAGALDRDAAFTARVRRLVEAHGLGERVRFAGPLAGAALDAGYAAADLLVLPSHAETYGMVVTEALARGVPVLATAVGGVAEALGQAADGVPGRLVPPGDVAALAEALRAWLTDADLRERLRAAARARRDTLPTWDATVRAVAGVLDGLRLWKGPT</sequence>
<dbReference type="PANTHER" id="PTHR12526:SF510">
    <property type="entry name" value="D-INOSITOL 3-PHOSPHATE GLYCOSYLTRANSFERASE"/>
    <property type="match status" value="1"/>
</dbReference>
<evidence type="ECO:0000259" key="4">
    <source>
        <dbReference type="Pfam" id="PF13439"/>
    </source>
</evidence>
<comment type="caution">
    <text evidence="5">The sequence shown here is derived from an EMBL/GenBank/DDBJ whole genome shotgun (WGS) entry which is preliminary data.</text>
</comment>
<dbReference type="Gene3D" id="3.40.50.2000">
    <property type="entry name" value="Glycogen Phosphorylase B"/>
    <property type="match status" value="2"/>
</dbReference>
<dbReference type="RefSeq" id="WP_281899150.1">
    <property type="nucleotide sequence ID" value="NZ_BSDI01000024.1"/>
</dbReference>
<dbReference type="Pfam" id="PF13439">
    <property type="entry name" value="Glyco_transf_4"/>
    <property type="match status" value="1"/>
</dbReference>
<dbReference type="PANTHER" id="PTHR12526">
    <property type="entry name" value="GLYCOSYLTRANSFERASE"/>
    <property type="match status" value="1"/>
</dbReference>
<evidence type="ECO:0000256" key="2">
    <source>
        <dbReference type="ARBA" id="ARBA00022679"/>
    </source>
</evidence>
<reference evidence="5" key="1">
    <citation type="submission" date="2022-12" db="EMBL/GenBank/DDBJ databases">
        <title>New Phytohabitans aurantiacus sp. RD004123 nov., an actinomycete isolated from soil.</title>
        <authorList>
            <person name="Triningsih D.W."/>
            <person name="Harunari E."/>
            <person name="Igarashi Y."/>
        </authorList>
    </citation>
    <scope>NUCLEOTIDE SEQUENCE</scope>
    <source>
        <strain evidence="5">RD004123</strain>
    </source>
</reference>
<feature type="domain" description="Glycosyl transferase family 1" evidence="3">
    <location>
        <begin position="175"/>
        <end position="332"/>
    </location>
</feature>
<keyword evidence="1" id="KW-0328">Glycosyltransferase</keyword>
<dbReference type="CDD" id="cd03801">
    <property type="entry name" value="GT4_PimA-like"/>
    <property type="match status" value="1"/>
</dbReference>
<keyword evidence="6" id="KW-1185">Reference proteome</keyword>
<keyword evidence="2 5" id="KW-0808">Transferase</keyword>
<protein>
    <submittedName>
        <fullName evidence="5">Glycosyl transferase</fullName>
    </submittedName>
</protein>
<feature type="domain" description="Glycosyltransferase subfamily 4-like N-terminal" evidence="4">
    <location>
        <begin position="91"/>
        <end position="162"/>
    </location>
</feature>
<name>A0ABQ5QYH0_9ACTN</name>
<evidence type="ECO:0000313" key="5">
    <source>
        <dbReference type="EMBL" id="GLH99474.1"/>
    </source>
</evidence>
<dbReference type="InterPro" id="IPR001296">
    <property type="entry name" value="Glyco_trans_1"/>
</dbReference>
<evidence type="ECO:0000256" key="1">
    <source>
        <dbReference type="ARBA" id="ARBA00022676"/>
    </source>
</evidence>
<dbReference type="SUPFAM" id="SSF53756">
    <property type="entry name" value="UDP-Glycosyltransferase/glycogen phosphorylase"/>
    <property type="match status" value="1"/>
</dbReference>
<gene>
    <name evidence="5" type="ORF">Pa4123_47500</name>
</gene>
<dbReference type="InterPro" id="IPR028098">
    <property type="entry name" value="Glyco_trans_4-like_N"/>
</dbReference>
<proteinExistence type="predicted"/>